<dbReference type="Proteomes" id="UP000001921">
    <property type="component" value="Chromosome"/>
</dbReference>
<dbReference type="HOGENOM" id="CLU_3434026_0_0_0"/>
<evidence type="ECO:0000313" key="1">
    <source>
        <dbReference type="EMBL" id="EDK88498.1"/>
    </source>
</evidence>
<sequence>MKKLWEDDAWEEYKE</sequence>
<reference evidence="1" key="2">
    <citation type="submission" date="2007-05" db="EMBL/GenBank/DDBJ databases">
        <title>Genome sequence of Fusobacterium nucleatum subspecies polymorphum - a genetically tractable Fusobacterium.</title>
        <authorList>
            <person name="Karpathy S.E."/>
            <person name="Xiang Q."/>
            <person name="Gioia J."/>
            <person name="Jiang H."/>
            <person name="Liu Y."/>
            <person name="Petrosino J.F."/>
            <person name="Yerrapragada S."/>
            <person name="Fox G.E."/>
            <person name="Kinder Haake S."/>
            <person name="Weinstock G.M."/>
            <person name="Highlander S.K."/>
        </authorList>
    </citation>
    <scope>NUCLEOTIDE SEQUENCE [LARGE SCALE GENOMIC DNA]</scope>
    <source>
        <strain evidence="1">ATCC 10953</strain>
    </source>
</reference>
<organism evidence="1">
    <name type="scientific">Fusobacterium polymorphum ATCC 10953</name>
    <dbReference type="NCBI Taxonomy" id="393480"/>
    <lineage>
        <taxon>Bacteria</taxon>
        <taxon>Fusobacteriati</taxon>
        <taxon>Fusobacteriota</taxon>
        <taxon>Fusobacteriia</taxon>
        <taxon>Fusobacteriales</taxon>
        <taxon>Fusobacteriaceae</taxon>
        <taxon>Fusobacterium</taxon>
    </lineage>
</organism>
<name>A5TUC3_FUSNP</name>
<accession>A5TUC3</accession>
<proteinExistence type="predicted"/>
<dbReference type="EMBL" id="CM000440">
    <property type="protein sequence ID" value="EDK88498.1"/>
    <property type="molecule type" value="Genomic_DNA"/>
</dbReference>
<gene>
    <name evidence="1" type="ORF">FNP_0695</name>
</gene>
<reference evidence="1" key="1">
    <citation type="submission" date="2006-07" db="EMBL/GenBank/DDBJ databases">
        <authorList>
            <person name="Qin X."/>
            <person name="Weinstock G.M."/>
        </authorList>
    </citation>
    <scope>NUCLEOTIDE SEQUENCE [LARGE SCALE GENOMIC DNA]</scope>
    <source>
        <strain evidence="1">ATCC 10953</strain>
    </source>
</reference>
<protein>
    <submittedName>
        <fullName evidence="1">Uncharacterized protein</fullName>
    </submittedName>
</protein>